<reference evidence="2 3" key="1">
    <citation type="submission" date="2018-05" db="EMBL/GenBank/DDBJ databases">
        <authorList>
            <person name="Lanie J.A."/>
            <person name="Ng W.-L."/>
            <person name="Kazmierczak K.M."/>
            <person name="Andrzejewski T.M."/>
            <person name="Davidsen T.M."/>
            <person name="Wayne K.J."/>
            <person name="Tettelin H."/>
            <person name="Glass J.I."/>
            <person name="Rusch D."/>
            <person name="Podicherti R."/>
            <person name="Tsui H.-C.T."/>
            <person name="Winkler M.E."/>
        </authorList>
    </citation>
    <scope>NUCLEOTIDE SEQUENCE [LARGE SCALE GENOMIC DNA]</scope>
    <source>
        <strain evidence="2 3">BUT-10</strain>
    </source>
</reference>
<protein>
    <submittedName>
        <fullName evidence="2">Uncharacterized protein</fullName>
    </submittedName>
</protein>
<proteinExistence type="predicted"/>
<dbReference type="RefSeq" id="WP_111276955.1">
    <property type="nucleotide sequence ID" value="NZ_QFYS01000007.1"/>
</dbReference>
<feature type="region of interest" description="Disordered" evidence="1">
    <location>
        <begin position="163"/>
        <end position="214"/>
    </location>
</feature>
<gene>
    <name evidence="2" type="ORF">DJ019_15425</name>
</gene>
<feature type="region of interest" description="Disordered" evidence="1">
    <location>
        <begin position="73"/>
        <end position="97"/>
    </location>
</feature>
<evidence type="ECO:0000256" key="1">
    <source>
        <dbReference type="SAM" id="MobiDB-lite"/>
    </source>
</evidence>
<keyword evidence="3" id="KW-1185">Reference proteome</keyword>
<accession>A0A328BAB8</accession>
<dbReference type="AlphaFoldDB" id="A0A328BAB8"/>
<evidence type="ECO:0000313" key="2">
    <source>
        <dbReference type="EMBL" id="RAK63645.1"/>
    </source>
</evidence>
<organism evidence="2 3">
    <name type="scientific">Phenylobacterium kunshanense</name>
    <dbReference type="NCBI Taxonomy" id="1445034"/>
    <lineage>
        <taxon>Bacteria</taxon>
        <taxon>Pseudomonadati</taxon>
        <taxon>Pseudomonadota</taxon>
        <taxon>Alphaproteobacteria</taxon>
        <taxon>Caulobacterales</taxon>
        <taxon>Caulobacteraceae</taxon>
        <taxon>Phenylobacterium</taxon>
    </lineage>
</organism>
<evidence type="ECO:0000313" key="3">
    <source>
        <dbReference type="Proteomes" id="UP000249524"/>
    </source>
</evidence>
<feature type="compositionally biased region" description="Pro residues" evidence="1">
    <location>
        <begin position="73"/>
        <end position="88"/>
    </location>
</feature>
<comment type="caution">
    <text evidence="2">The sequence shown here is derived from an EMBL/GenBank/DDBJ whole genome shotgun (WGS) entry which is preliminary data.</text>
</comment>
<name>A0A328BAB8_9CAUL</name>
<dbReference type="OrthoDB" id="10009286at2"/>
<dbReference type="Proteomes" id="UP000249524">
    <property type="component" value="Unassembled WGS sequence"/>
</dbReference>
<dbReference type="EMBL" id="QFYS01000007">
    <property type="protein sequence ID" value="RAK63645.1"/>
    <property type="molecule type" value="Genomic_DNA"/>
</dbReference>
<sequence length="214" mass="22900">MSSTDDMDARHGRMLAELAEAGMGLARSLYGATQNAPVSNHDFALLTQAFHTVSRSVRQTIALELKIRHEPRWPAPAKPEAAPSPPPEPRVRSEQVSWNEYERADWDEPLDEALDSGDAAAINAAIDASVARIQRGLTKAARVLDTAGHPTTARHPGRFEGAIREPAGAAPQARARTRGALLSTSSPLGPGFQLRAGPDNGGKALRPPPWRDSG</sequence>